<reference evidence="1 2" key="1">
    <citation type="submission" date="2023-11" db="EMBL/GenBank/DDBJ databases">
        <title>30 novel species of actinomycetes from the DSMZ collection.</title>
        <authorList>
            <person name="Nouioui I."/>
        </authorList>
    </citation>
    <scope>NUCLEOTIDE SEQUENCE [LARGE SCALE GENOMIC DNA]</scope>
    <source>
        <strain evidence="1 2">DSM 41524</strain>
    </source>
</reference>
<dbReference type="Proteomes" id="UP001354709">
    <property type="component" value="Unassembled WGS sequence"/>
</dbReference>
<proteinExistence type="predicted"/>
<gene>
    <name evidence="1" type="ORF">V2J94_41610</name>
</gene>
<keyword evidence="2" id="KW-1185">Reference proteome</keyword>
<protein>
    <submittedName>
        <fullName evidence="1">Transcription factor WhiB</fullName>
    </submittedName>
</protein>
<evidence type="ECO:0000313" key="2">
    <source>
        <dbReference type="Proteomes" id="UP001354709"/>
    </source>
</evidence>
<name>A0ABU7QCB0_9ACTN</name>
<organism evidence="1 2">
    <name type="scientific">Streptomyces asiaticus subsp. ignotus</name>
    <dbReference type="NCBI Taxonomy" id="3098222"/>
    <lineage>
        <taxon>Bacteria</taxon>
        <taxon>Bacillati</taxon>
        <taxon>Actinomycetota</taxon>
        <taxon>Actinomycetes</taxon>
        <taxon>Kitasatosporales</taxon>
        <taxon>Streptomycetaceae</taxon>
        <taxon>Streptomyces</taxon>
        <taxon>Streptomyces violaceusniger group</taxon>
    </lineage>
</organism>
<evidence type="ECO:0000313" key="1">
    <source>
        <dbReference type="EMBL" id="MEE4598269.1"/>
    </source>
</evidence>
<comment type="caution">
    <text evidence="1">The sequence shown here is derived from an EMBL/GenBank/DDBJ whole genome shotgun (WGS) entry which is preliminary data.</text>
</comment>
<sequence length="67" mass="7344">MTGPWLSGLRVRRMDRGQTPVADFLCGRCGHHERVTGRVRVADYVRANPATDHRATCPANQQGAQAA</sequence>
<dbReference type="EMBL" id="JAZBJO010000045">
    <property type="protein sequence ID" value="MEE4598269.1"/>
    <property type="molecule type" value="Genomic_DNA"/>
</dbReference>
<dbReference type="RefSeq" id="WP_330815512.1">
    <property type="nucleotide sequence ID" value="NZ_JAZBJO010000045.1"/>
</dbReference>
<accession>A0ABU7QCB0</accession>